<gene>
    <name evidence="8" type="ORF">CryarDRAFT_1098</name>
</gene>
<feature type="transmembrane region" description="Helical" evidence="6">
    <location>
        <begin position="233"/>
        <end position="255"/>
    </location>
</feature>
<dbReference type="EMBL" id="JFBT01000001">
    <property type="protein sequence ID" value="EXG80038.1"/>
    <property type="molecule type" value="Genomic_DNA"/>
</dbReference>
<dbReference type="RefSeq" id="WP_035848806.1">
    <property type="nucleotide sequence ID" value="NZ_KK073874.1"/>
</dbReference>
<accession>A0A010YXV6</accession>
<dbReference type="HOGENOM" id="CLU_064032_0_0_11"/>
<dbReference type="GO" id="GO:0005886">
    <property type="term" value="C:plasma membrane"/>
    <property type="evidence" value="ECO:0007669"/>
    <property type="project" value="UniProtKB-SubCell"/>
</dbReference>
<evidence type="ECO:0000259" key="7">
    <source>
        <dbReference type="Pfam" id="PF00482"/>
    </source>
</evidence>
<proteinExistence type="predicted"/>
<sequence>MGALLGFVFGCGAVLLLRRFPIDALRPGRGGSRAVSGWGFRPRRRELLRAAGLGEIGAVRLGAAQILAGLVAGAVAFVVTGSTSVATCFAVFGYLAPVALVRRLRAARVRALRDAWPDVVDNLASAVRAGMSLPEAVAALAERGPAPLRPAFARFAADHRATGQFLLCLDRLKDDLADPVADRICEALRVAREVGGTDLGRLLRTLSGFLRADARIRAELETRQGWTVNAARLAVAAPWLVLLLLAIQSTTLSVFDSTSGRVLLAFGGAVTVLAYRLMLRVGRLPTDRRVLA</sequence>
<dbReference type="InterPro" id="IPR018076">
    <property type="entry name" value="T2SS_GspF_dom"/>
</dbReference>
<feature type="transmembrane region" description="Helical" evidence="6">
    <location>
        <begin position="261"/>
        <end position="279"/>
    </location>
</feature>
<keyword evidence="5 6" id="KW-0472">Membrane</keyword>
<organism evidence="8 9">
    <name type="scientific">Cryptosporangium arvum DSM 44712</name>
    <dbReference type="NCBI Taxonomy" id="927661"/>
    <lineage>
        <taxon>Bacteria</taxon>
        <taxon>Bacillati</taxon>
        <taxon>Actinomycetota</taxon>
        <taxon>Actinomycetes</taxon>
        <taxon>Cryptosporangiales</taxon>
        <taxon>Cryptosporangiaceae</taxon>
        <taxon>Cryptosporangium</taxon>
    </lineage>
</organism>
<reference evidence="8 9" key="1">
    <citation type="submission" date="2013-07" db="EMBL/GenBank/DDBJ databases">
        <authorList>
            <consortium name="DOE Joint Genome Institute"/>
            <person name="Eisen J."/>
            <person name="Huntemann M."/>
            <person name="Han J."/>
            <person name="Chen A."/>
            <person name="Kyrpides N."/>
            <person name="Mavromatis K."/>
            <person name="Markowitz V."/>
            <person name="Palaniappan K."/>
            <person name="Ivanova N."/>
            <person name="Schaumberg A."/>
            <person name="Pati A."/>
            <person name="Liolios K."/>
            <person name="Nordberg H.P."/>
            <person name="Cantor M.N."/>
            <person name="Hua S.X."/>
            <person name="Woyke T."/>
        </authorList>
    </citation>
    <scope>NUCLEOTIDE SEQUENCE [LARGE SCALE GENOMIC DNA]</scope>
    <source>
        <strain evidence="8 9">DSM 44712</strain>
    </source>
</reference>
<keyword evidence="2" id="KW-1003">Cell membrane</keyword>
<feature type="transmembrane region" description="Helical" evidence="6">
    <location>
        <begin position="66"/>
        <end position="95"/>
    </location>
</feature>
<dbReference type="Proteomes" id="UP000021053">
    <property type="component" value="Unassembled WGS sequence"/>
</dbReference>
<dbReference type="PATRIC" id="fig|927661.3.peg.1080"/>
<evidence type="ECO:0000256" key="5">
    <source>
        <dbReference type="ARBA" id="ARBA00023136"/>
    </source>
</evidence>
<evidence type="ECO:0000256" key="2">
    <source>
        <dbReference type="ARBA" id="ARBA00022475"/>
    </source>
</evidence>
<evidence type="ECO:0000256" key="3">
    <source>
        <dbReference type="ARBA" id="ARBA00022692"/>
    </source>
</evidence>
<evidence type="ECO:0000313" key="8">
    <source>
        <dbReference type="EMBL" id="EXG80038.1"/>
    </source>
</evidence>
<evidence type="ECO:0000256" key="6">
    <source>
        <dbReference type="SAM" id="Phobius"/>
    </source>
</evidence>
<comment type="caution">
    <text evidence="8">The sequence shown here is derived from an EMBL/GenBank/DDBJ whole genome shotgun (WGS) entry which is preliminary data.</text>
</comment>
<evidence type="ECO:0000313" key="9">
    <source>
        <dbReference type="Proteomes" id="UP000021053"/>
    </source>
</evidence>
<dbReference type="OrthoDB" id="3217742at2"/>
<feature type="domain" description="Type II secretion system protein GspF" evidence="7">
    <location>
        <begin position="121"/>
        <end position="245"/>
    </location>
</feature>
<evidence type="ECO:0000256" key="1">
    <source>
        <dbReference type="ARBA" id="ARBA00004651"/>
    </source>
</evidence>
<name>A0A010YXV6_9ACTN</name>
<dbReference type="Pfam" id="PF00482">
    <property type="entry name" value="T2SSF"/>
    <property type="match status" value="1"/>
</dbReference>
<dbReference type="PANTHER" id="PTHR35007:SF4">
    <property type="entry name" value="CONSERVED TRANSMEMBRANE PROTEIN-RELATED"/>
    <property type="match status" value="1"/>
</dbReference>
<keyword evidence="9" id="KW-1185">Reference proteome</keyword>
<comment type="subcellular location">
    <subcellularLocation>
        <location evidence="1">Cell membrane</location>
        <topology evidence="1">Multi-pass membrane protein</topology>
    </subcellularLocation>
</comment>
<evidence type="ECO:0000256" key="4">
    <source>
        <dbReference type="ARBA" id="ARBA00022989"/>
    </source>
</evidence>
<protein>
    <submittedName>
        <fullName evidence="8">Flp pilus assembly protein TadB</fullName>
    </submittedName>
</protein>
<dbReference type="AlphaFoldDB" id="A0A010YXV6"/>
<keyword evidence="3 6" id="KW-0812">Transmembrane</keyword>
<keyword evidence="4 6" id="KW-1133">Transmembrane helix</keyword>
<dbReference type="PANTHER" id="PTHR35007">
    <property type="entry name" value="INTEGRAL MEMBRANE PROTEIN-RELATED"/>
    <property type="match status" value="1"/>
</dbReference>